<evidence type="ECO:0000313" key="2">
    <source>
        <dbReference type="EMBL" id="VVD92996.1"/>
    </source>
</evidence>
<dbReference type="InterPro" id="IPR012899">
    <property type="entry name" value="LTXXQ"/>
</dbReference>
<dbReference type="RefSeq" id="WP_150584541.1">
    <property type="nucleotide sequence ID" value="NZ_CABPSE010000004.1"/>
</dbReference>
<evidence type="ECO:0008006" key="4">
    <source>
        <dbReference type="Google" id="ProtNLM"/>
    </source>
</evidence>
<proteinExistence type="predicted"/>
<evidence type="ECO:0000256" key="1">
    <source>
        <dbReference type="SAM" id="SignalP"/>
    </source>
</evidence>
<evidence type="ECO:0000313" key="3">
    <source>
        <dbReference type="Proteomes" id="UP000383971"/>
    </source>
</evidence>
<feature type="signal peptide" evidence="1">
    <location>
        <begin position="1"/>
        <end position="24"/>
    </location>
</feature>
<organism evidence="2 3">
    <name type="scientific">Pandoraea communis</name>
    <dbReference type="NCBI Taxonomy" id="2508297"/>
    <lineage>
        <taxon>Bacteria</taxon>
        <taxon>Pseudomonadati</taxon>
        <taxon>Pseudomonadota</taxon>
        <taxon>Betaproteobacteria</taxon>
        <taxon>Burkholderiales</taxon>
        <taxon>Burkholderiaceae</taxon>
        <taxon>Pandoraea</taxon>
    </lineage>
</organism>
<feature type="chain" id="PRO_5022888176" description="Periplasmic heavy metal sensor" evidence="1">
    <location>
        <begin position="25"/>
        <end position="230"/>
    </location>
</feature>
<accession>A0A5E4TYE7</accession>
<name>A0A5E4TYE7_9BURK</name>
<gene>
    <name evidence="2" type="ORF">PCO31111_01730</name>
</gene>
<dbReference type="AlphaFoldDB" id="A0A5E4TYE7"/>
<reference evidence="2 3" key="1">
    <citation type="submission" date="2019-08" db="EMBL/GenBank/DDBJ databases">
        <authorList>
            <person name="Peeters C."/>
        </authorList>
    </citation>
    <scope>NUCLEOTIDE SEQUENCE [LARGE SCALE GENOMIC DNA]</scope>
    <source>
        <strain evidence="2 3">LMG 31111</strain>
    </source>
</reference>
<dbReference type="Gene3D" id="1.20.120.1490">
    <property type="match status" value="1"/>
</dbReference>
<dbReference type="EMBL" id="CABPSE010000004">
    <property type="protein sequence ID" value="VVD92996.1"/>
    <property type="molecule type" value="Genomic_DNA"/>
</dbReference>
<sequence>MNSQILAALVVAPVLALASIPASAQSTNSTGTPAASSDGRGYGMGPGMMGGYGAGASQRGASDGRPYGPGEWPMGPGMMGGWDSGYGMGPWMMGGGYGGWGMGPWMMGGGGYGMAPWTMGAYNSGPGGSTPMLASLDLSDAQIKQIDAIQEAREKKQWALMTSMHDAMVSGRHSFDPQTVDVDAAMKTAKTISEIRLQMLRNQLESQKQILGVLSAEQQQKLRQYGRRGR</sequence>
<dbReference type="GO" id="GO:0042597">
    <property type="term" value="C:periplasmic space"/>
    <property type="evidence" value="ECO:0007669"/>
    <property type="project" value="InterPro"/>
</dbReference>
<keyword evidence="1" id="KW-0732">Signal</keyword>
<dbReference type="Pfam" id="PF07813">
    <property type="entry name" value="LTXXQ"/>
    <property type="match status" value="1"/>
</dbReference>
<keyword evidence="3" id="KW-1185">Reference proteome</keyword>
<dbReference type="Proteomes" id="UP000383971">
    <property type="component" value="Unassembled WGS sequence"/>
</dbReference>
<protein>
    <recommendedName>
        <fullName evidence="4">Periplasmic heavy metal sensor</fullName>
    </recommendedName>
</protein>